<keyword evidence="4 7" id="KW-0812">Transmembrane</keyword>
<dbReference type="GO" id="GO:0009055">
    <property type="term" value="F:electron transfer activity"/>
    <property type="evidence" value="ECO:0007669"/>
    <property type="project" value="TreeGrafter"/>
</dbReference>
<feature type="transmembrane region" description="Helical" evidence="7">
    <location>
        <begin position="223"/>
        <end position="243"/>
    </location>
</feature>
<evidence type="ECO:0000256" key="6">
    <source>
        <dbReference type="ARBA" id="ARBA00023136"/>
    </source>
</evidence>
<feature type="transmembrane region" description="Helical" evidence="7">
    <location>
        <begin position="152"/>
        <end position="172"/>
    </location>
</feature>
<dbReference type="Pfam" id="PF02322">
    <property type="entry name" value="Cyt_bd_oxida_II"/>
    <property type="match status" value="1"/>
</dbReference>
<feature type="transmembrane region" description="Helical" evidence="7">
    <location>
        <begin position="192"/>
        <end position="211"/>
    </location>
</feature>
<evidence type="ECO:0000313" key="9">
    <source>
        <dbReference type="Proteomes" id="UP000634476"/>
    </source>
</evidence>
<dbReference type="GO" id="GO:0070069">
    <property type="term" value="C:cytochrome complex"/>
    <property type="evidence" value="ECO:0007669"/>
    <property type="project" value="TreeGrafter"/>
</dbReference>
<evidence type="ECO:0000256" key="7">
    <source>
        <dbReference type="SAM" id="Phobius"/>
    </source>
</evidence>
<evidence type="ECO:0000256" key="2">
    <source>
        <dbReference type="ARBA" id="ARBA00007543"/>
    </source>
</evidence>
<feature type="transmembrane region" description="Helical" evidence="7">
    <location>
        <begin position="75"/>
        <end position="95"/>
    </location>
</feature>
<accession>A0A8J3WPG3</accession>
<evidence type="ECO:0000256" key="1">
    <source>
        <dbReference type="ARBA" id="ARBA00004651"/>
    </source>
</evidence>
<sequence length="336" mass="35413">MVIAITLYACSGLADYGAGLWDLTAGGRERGRRPRALIDAAITPVWEANHVWLIYLIILCWTAFGAAFAPIMTTLFIPLALAALGIVLRAAGFAMRKEAARARARHLAGWLFGIGSILTPFCLGAVLGAIMAGRVPAGATGDEISSWWNATSIVFGLVAVSIGAFAAAVYLIAESRRRGAPHLHGYFRTRAFVSGGAALVLGVAGLIALRADQRQMFDRVVERGWPLLLLSAVALAGAFLLAARGMVRGLRLVAAAGIAALIWAWAVAQYPYLLPFSLTVDAGAAAGVTLDWILVWFAVALLLVIPALALLYVLDQKGDLAEDPATSLPSHDEATG</sequence>
<keyword evidence="5 7" id="KW-1133">Transmembrane helix</keyword>
<keyword evidence="6 7" id="KW-0472">Membrane</keyword>
<proteinExistence type="inferred from homology"/>
<dbReference type="GO" id="GO:0019646">
    <property type="term" value="P:aerobic electron transport chain"/>
    <property type="evidence" value="ECO:0007669"/>
    <property type="project" value="TreeGrafter"/>
</dbReference>
<comment type="subcellular location">
    <subcellularLocation>
        <location evidence="1">Cell membrane</location>
        <topology evidence="1">Multi-pass membrane protein</topology>
    </subcellularLocation>
</comment>
<dbReference type="AlphaFoldDB" id="A0A8J3WPG3"/>
<dbReference type="Proteomes" id="UP000634476">
    <property type="component" value="Unassembled WGS sequence"/>
</dbReference>
<keyword evidence="9" id="KW-1185">Reference proteome</keyword>
<gene>
    <name evidence="8" type="ORF">Pta02_01880</name>
</gene>
<feature type="transmembrane region" description="Helical" evidence="7">
    <location>
        <begin position="51"/>
        <end position="69"/>
    </location>
</feature>
<protein>
    <submittedName>
        <fullName evidence="8">Cytochrome D ubiquinol oxidase subunit II</fullName>
    </submittedName>
</protein>
<dbReference type="GO" id="GO:0016682">
    <property type="term" value="F:oxidoreductase activity, acting on diphenols and related substances as donors, oxygen as acceptor"/>
    <property type="evidence" value="ECO:0007669"/>
    <property type="project" value="TreeGrafter"/>
</dbReference>
<feature type="transmembrane region" description="Helical" evidence="7">
    <location>
        <begin position="107"/>
        <end position="132"/>
    </location>
</feature>
<keyword evidence="3" id="KW-1003">Cell membrane</keyword>
<evidence type="ECO:0000256" key="4">
    <source>
        <dbReference type="ARBA" id="ARBA00022692"/>
    </source>
</evidence>
<feature type="transmembrane region" description="Helical" evidence="7">
    <location>
        <begin position="250"/>
        <end position="273"/>
    </location>
</feature>
<dbReference type="PANTHER" id="PTHR43141:SF4">
    <property type="entry name" value="CYTOCHROME BD2 SUBUNIT II"/>
    <property type="match status" value="1"/>
</dbReference>
<dbReference type="InterPro" id="IPR003317">
    <property type="entry name" value="Cyt-d_oxidase_su2"/>
</dbReference>
<comment type="similarity">
    <text evidence="2">Belongs to the cytochrome ubiquinol oxidase subunit 2 family.</text>
</comment>
<comment type="caution">
    <text evidence="8">The sequence shown here is derived from an EMBL/GenBank/DDBJ whole genome shotgun (WGS) entry which is preliminary data.</text>
</comment>
<dbReference type="GO" id="GO:0005886">
    <property type="term" value="C:plasma membrane"/>
    <property type="evidence" value="ECO:0007669"/>
    <property type="project" value="UniProtKB-SubCell"/>
</dbReference>
<evidence type="ECO:0000256" key="3">
    <source>
        <dbReference type="ARBA" id="ARBA00022475"/>
    </source>
</evidence>
<organism evidence="8 9">
    <name type="scientific">Planobispora takensis</name>
    <dbReference type="NCBI Taxonomy" id="1367882"/>
    <lineage>
        <taxon>Bacteria</taxon>
        <taxon>Bacillati</taxon>
        <taxon>Actinomycetota</taxon>
        <taxon>Actinomycetes</taxon>
        <taxon>Streptosporangiales</taxon>
        <taxon>Streptosporangiaceae</taxon>
        <taxon>Planobispora</taxon>
    </lineage>
</organism>
<dbReference type="EMBL" id="BOOK01000001">
    <property type="protein sequence ID" value="GIH98179.1"/>
    <property type="molecule type" value="Genomic_DNA"/>
</dbReference>
<reference evidence="8" key="1">
    <citation type="submission" date="2021-01" db="EMBL/GenBank/DDBJ databases">
        <title>Whole genome shotgun sequence of Planobispora takensis NBRC 109077.</title>
        <authorList>
            <person name="Komaki H."/>
            <person name="Tamura T."/>
        </authorList>
    </citation>
    <scope>NUCLEOTIDE SEQUENCE</scope>
    <source>
        <strain evidence="8">NBRC 109077</strain>
    </source>
</reference>
<name>A0A8J3WPG3_9ACTN</name>
<feature type="transmembrane region" description="Helical" evidence="7">
    <location>
        <begin position="293"/>
        <end position="314"/>
    </location>
</feature>
<dbReference type="PANTHER" id="PTHR43141">
    <property type="entry name" value="CYTOCHROME BD2 SUBUNIT II"/>
    <property type="match status" value="1"/>
</dbReference>
<evidence type="ECO:0000256" key="5">
    <source>
        <dbReference type="ARBA" id="ARBA00022989"/>
    </source>
</evidence>
<evidence type="ECO:0000313" key="8">
    <source>
        <dbReference type="EMBL" id="GIH98179.1"/>
    </source>
</evidence>